<feature type="region of interest" description="Disordered" evidence="1">
    <location>
        <begin position="1"/>
        <end position="30"/>
    </location>
</feature>
<reference evidence="3" key="1">
    <citation type="submission" date="2021-05" db="EMBL/GenBank/DDBJ databases">
        <authorList>
            <person name="Alioto T."/>
            <person name="Alioto T."/>
            <person name="Gomez Garrido J."/>
        </authorList>
    </citation>
    <scope>NUCLEOTIDE SEQUENCE</scope>
</reference>
<organism evidence="3">
    <name type="scientific">Culex pipiens</name>
    <name type="common">House mosquito</name>
    <dbReference type="NCBI Taxonomy" id="7175"/>
    <lineage>
        <taxon>Eukaryota</taxon>
        <taxon>Metazoa</taxon>
        <taxon>Ecdysozoa</taxon>
        <taxon>Arthropoda</taxon>
        <taxon>Hexapoda</taxon>
        <taxon>Insecta</taxon>
        <taxon>Pterygota</taxon>
        <taxon>Neoptera</taxon>
        <taxon>Endopterygota</taxon>
        <taxon>Diptera</taxon>
        <taxon>Nematocera</taxon>
        <taxon>Culicoidea</taxon>
        <taxon>Culicidae</taxon>
        <taxon>Culicinae</taxon>
        <taxon>Culicini</taxon>
        <taxon>Culex</taxon>
        <taxon>Culex</taxon>
    </lineage>
</organism>
<evidence type="ECO:0000256" key="1">
    <source>
        <dbReference type="SAM" id="MobiDB-lite"/>
    </source>
</evidence>
<sequence length="107" mass="12339">MADLRQDMEPRTSDPAKSHISPHHHHHPFRRGYQSLRSSSALWWWLAAILLLIGDLIRGGRARSPWVTQTESSHSQRTHSLTCPCVTGIHSLHTHWLHSPPTRVKKY</sequence>
<keyword evidence="2" id="KW-0812">Transmembrane</keyword>
<dbReference type="EMBL" id="HBUE01266720">
    <property type="protein sequence ID" value="CAG6561794.1"/>
    <property type="molecule type" value="Transcribed_RNA"/>
</dbReference>
<feature type="compositionally biased region" description="Basic and acidic residues" evidence="1">
    <location>
        <begin position="1"/>
        <end position="17"/>
    </location>
</feature>
<protein>
    <submittedName>
        <fullName evidence="3">(northern house mosquito) hypothetical protein</fullName>
    </submittedName>
</protein>
<evidence type="ECO:0000256" key="2">
    <source>
        <dbReference type="SAM" id="Phobius"/>
    </source>
</evidence>
<feature type="transmembrane region" description="Helical" evidence="2">
    <location>
        <begin position="41"/>
        <end position="57"/>
    </location>
</feature>
<dbReference type="AlphaFoldDB" id="A0A8D8IW12"/>
<evidence type="ECO:0000313" key="3">
    <source>
        <dbReference type="EMBL" id="CAG6561794.1"/>
    </source>
</evidence>
<proteinExistence type="predicted"/>
<keyword evidence="2" id="KW-1133">Transmembrane helix</keyword>
<name>A0A8D8IW12_CULPI</name>
<accession>A0A8D8IW12</accession>
<feature type="compositionally biased region" description="Basic residues" evidence="1">
    <location>
        <begin position="20"/>
        <end position="30"/>
    </location>
</feature>
<keyword evidence="2" id="KW-0472">Membrane</keyword>
<dbReference type="EMBL" id="HBUE01161523">
    <property type="protein sequence ID" value="CAG6510390.1"/>
    <property type="molecule type" value="Transcribed_RNA"/>
</dbReference>